<reference evidence="1 2" key="1">
    <citation type="journal article" date="2022" name="bioRxiv">
        <title>An ancient truncated duplication of the anti-Mullerian hormone receptor type 2 gene is a potential conserved master sex determinant in the Pangasiidae catfish family.</title>
        <authorList>
            <person name="Wen M."/>
            <person name="Pan Q."/>
            <person name="Jouanno E."/>
            <person name="Montfort J."/>
            <person name="Zahm M."/>
            <person name="Cabau C."/>
            <person name="Klopp C."/>
            <person name="Iampietro C."/>
            <person name="Roques C."/>
            <person name="Bouchez O."/>
            <person name="Castinel A."/>
            <person name="Donnadieu C."/>
            <person name="Parrinello H."/>
            <person name="Poncet C."/>
            <person name="Belmonte E."/>
            <person name="Gautier V."/>
            <person name="Avarre J.-C."/>
            <person name="Dugue R."/>
            <person name="Gustiano R."/>
            <person name="Ha T.T.T."/>
            <person name="Campet M."/>
            <person name="Sriphairoj K."/>
            <person name="Ribolli J."/>
            <person name="de Almeida F.L."/>
            <person name="Desvignes T."/>
            <person name="Postlethwait J.H."/>
            <person name="Bucao C.F."/>
            <person name="Robinson-Rechavi M."/>
            <person name="Bobe J."/>
            <person name="Herpin A."/>
            <person name="Guiguen Y."/>
        </authorList>
    </citation>
    <scope>NUCLEOTIDE SEQUENCE [LARGE SCALE GENOMIC DNA]</scope>
    <source>
        <strain evidence="1">YG-Dec2019</strain>
    </source>
</reference>
<keyword evidence="2" id="KW-1185">Reference proteome</keyword>
<protein>
    <submittedName>
        <fullName evidence="1">Uncharacterized protein</fullName>
    </submittedName>
</protein>
<dbReference type="Proteomes" id="UP000829447">
    <property type="component" value="Linkage Group LG21"/>
</dbReference>
<name>A0ACC5XIU0_PANGG</name>
<evidence type="ECO:0000313" key="2">
    <source>
        <dbReference type="Proteomes" id="UP000829447"/>
    </source>
</evidence>
<dbReference type="EMBL" id="CM040474">
    <property type="protein sequence ID" value="MCI4391055.1"/>
    <property type="molecule type" value="Genomic_DNA"/>
</dbReference>
<comment type="caution">
    <text evidence="1">The sequence shown here is derived from an EMBL/GenBank/DDBJ whole genome shotgun (WGS) entry which is preliminary data.</text>
</comment>
<proteinExistence type="predicted"/>
<sequence length="1519" mass="165282">MENYFQAEAFNLDKVLDEFEQNEDETDTPTLTDAKWTQILAPPAHLLSLNPALTHADLSPRDSPLNFKPLLEPLSSGSSSVVEVTAPDVKQEPDTWSEERPADIHSPPLLQPNIGKLVSADGQALDSPPATRTTIENGCPSKLECNGVSEVPQPRDDPKPPSTDPPSILDLGTGQQRQQQNDVDEQDNACFNDASFSNPEEGLGQEESGLNNGALSVEMESEGIKEIGGMDYHLALPKGGNPGKEENVLQEPGSGTQELVVDEERRTPGTIPNGAVLKAESFEQDKLATKEKEMKNQDLVVESPQNERSHPNGLNQFSFLVLMYSLFVGVDETDTPTLTDAKWTQILAPPAHLLSLNPALTHADLSPRDSPLNFKPLLEPLSSGSSSVVEVTAPDVKQEPDTWSEERPADIHSPPLLQPNIGKLVSADGQALDSPPATRTTIENGCPSKLECNGVSEVPQPRDDPKPPSTDPPSILDLGTGQQRQQQNDVDEQDNACFNDASFSNPEEGLGQEESGLNNGALSVEMESEGIKEIGGMDYHLALPKGGNPGKEENVLQEPGSGTQELVVDEERRTPGTIPNGAVLKAESFEQDKLATKEKEMKNQDLVVESPQNERSHPNGLNERSHPNGLVEESEGDQPIHPPPALLKEDSITEEKEMEESKQECCEPNRGSETSSKLNNGRLQLVSVPYGGARPKQPVNLKLQIPRSFSGQVQNELGSTGRNKNLEAQCRAGALESSCGGTESRAARVNGESGDVSSGLHVSSENPDNDLQAGQQGAFTRKPFSSLGEVAPVWVPDSQAPICMKCEVKFTFTKRRHHCRACGKVFCAACCSLKCRLMYMDRKEARVCVTCHHTLTNAQAWENAGSSSSQSPNPNNPAEYCSTIPPLQQAQASGALSSPPPTVMVPVGVLKQPGAEGSLSREQRRVWFADGILPNGETTDSSKGPAPNPNANPAQPPAVSQISNKSTTSTHEAARAPGAPVGSSVSLIPEDGLPPILISTGVKGGTGGHIADYAVEEKPSEVLLLQQLEEGGPEPLVFVLNANLLAMVKLVNYVNRKCWYVMSKGMHAVGQAEVVVLLQCLPDEKSIPKDIFSHFVQLYQEALAGNVLSHLSHSFFTQSFLGSKEHGGFLYISPTFQSLQDLLLPNPPFLFGILVQKWETPWAKVFPIRLMLRLGAEYRFYPCPLFSVRFRKPLFGETGHTIINLLADFRNYQYTLPVVRGLVVDMEVRKTCIKIPSNRYNELMKAMNKSNEHVLAMGACFNERADSHLVCVQNDDGNYQTQAISIHHQPRKVTGASFFVFSGALKASSGFLAKTSIVEDGVMVQITAETMEALRQALREMKDFTIVCGKADQEETQENVHIQWTEDDLNFNKGVISPIDGKSMESITSVKIFHGSEYKANGKVIRWTEVFFLQSEDQPNGDPADHSRLTENVARAFCMALCPHLKLLKEDGMAKLGLRVTLDSDQVGYLAGSNGQPLLPQYLSDLDSALIPVIHSGACQLSEGPVVMELIFYILEIIS</sequence>
<accession>A0ACC5XIU0</accession>
<organism evidence="1 2">
    <name type="scientific">Pangasianodon gigas</name>
    <name type="common">Mekong giant catfish</name>
    <name type="synonym">Pangasius gigas</name>
    <dbReference type="NCBI Taxonomy" id="30993"/>
    <lineage>
        <taxon>Eukaryota</taxon>
        <taxon>Metazoa</taxon>
        <taxon>Chordata</taxon>
        <taxon>Craniata</taxon>
        <taxon>Vertebrata</taxon>
        <taxon>Euteleostomi</taxon>
        <taxon>Actinopterygii</taxon>
        <taxon>Neopterygii</taxon>
        <taxon>Teleostei</taxon>
        <taxon>Ostariophysi</taxon>
        <taxon>Siluriformes</taxon>
        <taxon>Pangasiidae</taxon>
        <taxon>Pangasianodon</taxon>
    </lineage>
</organism>
<evidence type="ECO:0000313" key="1">
    <source>
        <dbReference type="EMBL" id="MCI4391055.1"/>
    </source>
</evidence>
<gene>
    <name evidence="1" type="ORF">PGIGA_G00129930</name>
</gene>